<dbReference type="SUPFAM" id="SSF109604">
    <property type="entry name" value="HD-domain/PDEase-like"/>
    <property type="match status" value="1"/>
</dbReference>
<comment type="caution">
    <text evidence="2">The sequence shown here is derived from an EMBL/GenBank/DDBJ whole genome shotgun (WGS) entry which is preliminary data.</text>
</comment>
<dbReference type="InterPro" id="IPR037522">
    <property type="entry name" value="HD_GYP_dom"/>
</dbReference>
<evidence type="ECO:0000313" key="2">
    <source>
        <dbReference type="EMBL" id="KAB1440871.1"/>
    </source>
</evidence>
<protein>
    <submittedName>
        <fullName evidence="2">HD domain-containing protein</fullName>
    </submittedName>
</protein>
<sequence>MGLDNSGRKSVNAVDADEINIEEYNQVDPESFDCFPRRELPLDLFHYKEEINVLVPLYRSGTPFSEQLRKQARALSEAGQLFFSRNQQASYVECLSSSLDVAVEDPNLSSADVADIFAEQLVALVDEMFVNPRPDVLEMLGWALDLLAVFVGVDSRNAAHLAATAHRHRTRQRQRVNASLVAVSLYCLARDHAVAVDDLSRIALGFFLYDLGMSKVSRLVTDKCQQLRPDEKRRMQEHSRQGVEIVNRLGLTGPEIEDPIMQHHERLDGSGYPAKLKGSAIGELGRIMAVADSYMAMITDRPHCPGRDPAEAAAELIRKDRAYDSDVSRGLVTFLKDITF</sequence>
<keyword evidence="3" id="KW-1185">Reference proteome</keyword>
<dbReference type="Gene3D" id="1.10.3210.10">
    <property type="entry name" value="Hypothetical protein af1432"/>
    <property type="match status" value="1"/>
</dbReference>
<gene>
    <name evidence="2" type="ORF">F8A88_13065</name>
</gene>
<accession>A0A6N6MZQ0</accession>
<dbReference type="PANTHER" id="PTHR43155:SF2">
    <property type="entry name" value="CYCLIC DI-GMP PHOSPHODIESTERASE PA4108"/>
    <property type="match status" value="1"/>
</dbReference>
<dbReference type="RefSeq" id="WP_151151615.1">
    <property type="nucleotide sequence ID" value="NZ_WAIE01000006.1"/>
</dbReference>
<evidence type="ECO:0000259" key="1">
    <source>
        <dbReference type="PROSITE" id="PS51832"/>
    </source>
</evidence>
<evidence type="ECO:0000313" key="3">
    <source>
        <dbReference type="Proteomes" id="UP000438699"/>
    </source>
</evidence>
<dbReference type="InterPro" id="IPR003607">
    <property type="entry name" value="HD/PDEase_dom"/>
</dbReference>
<dbReference type="Pfam" id="PF13487">
    <property type="entry name" value="HD_5"/>
    <property type="match status" value="1"/>
</dbReference>
<dbReference type="PROSITE" id="PS51832">
    <property type="entry name" value="HD_GYP"/>
    <property type="match status" value="1"/>
</dbReference>
<name>A0A6N6MZQ0_9BACT</name>
<reference evidence="2 3" key="1">
    <citation type="journal article" date="2017" name="Int. J. Syst. Evol. Microbiol.">
        <title>Desulfovibrio senegalensis sp. nov., a mesophilic sulfate reducer isolated from marine sediment.</title>
        <authorList>
            <person name="Thioye A."/>
            <person name="Gam Z.B.A."/>
            <person name="Mbengue M."/>
            <person name="Cayol J.L."/>
            <person name="Joseph-Bartoli M."/>
            <person name="Toure-Kane C."/>
            <person name="Labat M."/>
        </authorList>
    </citation>
    <scope>NUCLEOTIDE SEQUENCE [LARGE SCALE GENOMIC DNA]</scope>
    <source>
        <strain evidence="2 3">DSM 101509</strain>
    </source>
</reference>
<dbReference type="OrthoDB" id="5447337at2"/>
<proteinExistence type="predicted"/>
<dbReference type="EMBL" id="WAIE01000006">
    <property type="protein sequence ID" value="KAB1440871.1"/>
    <property type="molecule type" value="Genomic_DNA"/>
</dbReference>
<dbReference type="CDD" id="cd00077">
    <property type="entry name" value="HDc"/>
    <property type="match status" value="1"/>
</dbReference>
<dbReference type="Proteomes" id="UP000438699">
    <property type="component" value="Unassembled WGS sequence"/>
</dbReference>
<feature type="domain" description="HD-GYP" evidence="1">
    <location>
        <begin position="147"/>
        <end position="340"/>
    </location>
</feature>
<dbReference type="PANTHER" id="PTHR43155">
    <property type="entry name" value="CYCLIC DI-GMP PHOSPHODIESTERASE PA4108-RELATED"/>
    <property type="match status" value="1"/>
</dbReference>
<dbReference type="AlphaFoldDB" id="A0A6N6MZQ0"/>
<organism evidence="2 3">
    <name type="scientific">Pseudodesulfovibrio senegalensis</name>
    <dbReference type="NCBI Taxonomy" id="1721087"/>
    <lineage>
        <taxon>Bacteria</taxon>
        <taxon>Pseudomonadati</taxon>
        <taxon>Thermodesulfobacteriota</taxon>
        <taxon>Desulfovibrionia</taxon>
        <taxon>Desulfovibrionales</taxon>
        <taxon>Desulfovibrionaceae</taxon>
    </lineage>
</organism>